<dbReference type="InterPro" id="IPR021858">
    <property type="entry name" value="Fun_TF"/>
</dbReference>
<dbReference type="PANTHER" id="PTHR37540:SF5">
    <property type="entry name" value="TRANSCRIPTION FACTOR DOMAIN-CONTAINING PROTEIN"/>
    <property type="match status" value="1"/>
</dbReference>
<accession>A0A9W8NJG1</accession>
<evidence type="ECO:0000313" key="4">
    <source>
        <dbReference type="Proteomes" id="UP001148614"/>
    </source>
</evidence>
<keyword evidence="4" id="KW-1185">Reference proteome</keyword>
<dbReference type="VEuPathDB" id="FungiDB:F4678DRAFT_417848"/>
<dbReference type="EMBL" id="JANPWZ010000281">
    <property type="protein sequence ID" value="KAJ3577964.1"/>
    <property type="molecule type" value="Genomic_DNA"/>
</dbReference>
<reference evidence="3" key="1">
    <citation type="submission" date="2022-07" db="EMBL/GenBank/DDBJ databases">
        <title>Genome Sequence of Xylaria arbuscula.</title>
        <authorList>
            <person name="Buettner E."/>
        </authorList>
    </citation>
    <scope>NUCLEOTIDE SEQUENCE</scope>
    <source>
        <strain evidence="3">VT107</strain>
    </source>
</reference>
<comment type="caution">
    <text evidence="3">The sequence shown here is derived from an EMBL/GenBank/DDBJ whole genome shotgun (WGS) entry which is preliminary data.</text>
</comment>
<evidence type="ECO:0008006" key="5">
    <source>
        <dbReference type="Google" id="ProtNLM"/>
    </source>
</evidence>
<name>A0A9W8NJG1_9PEZI</name>
<dbReference type="PANTHER" id="PTHR37540">
    <property type="entry name" value="TRANSCRIPTION FACTOR (ACR-2), PUTATIVE-RELATED-RELATED"/>
    <property type="match status" value="1"/>
</dbReference>
<gene>
    <name evidence="3" type="ORF">NPX13_g2603</name>
</gene>
<keyword evidence="1" id="KW-0539">Nucleus</keyword>
<evidence type="ECO:0000256" key="1">
    <source>
        <dbReference type="ARBA" id="ARBA00023242"/>
    </source>
</evidence>
<feature type="compositionally biased region" description="Polar residues" evidence="2">
    <location>
        <begin position="59"/>
        <end position="77"/>
    </location>
</feature>
<sequence>MTPKRKPPLLFVHNVGPTHVHGRDHDTKTKIRRHIMADIGRDRRKTPRNPQYDIVLQLPDSQNAEQATGSEVSPRNNDSTDRRNLPPLARPFWNQHPLDILDSHWDMDVFSAYGIMLMLSQGRNLASTDRSTESFIFPFAFKKSQFLRHYSELITTPDRLTGVSHEKPTRFKVMALQRSLGTMSCIESGLAGTNLENISIERLMLAILALISFNLISSDVDQATIHLCGLDSLINARDRSFHLHGNKECRLMVFWVDITTSLLRDCSPRFPLPSDLIPSIRPTIFQNDLPLPLHSLINSRLREDGNITHVLSCVMDLNVVAGLLESELTVRGDSLWGESILLGLWLNPVAYRLLNVPTAAGISSQTSAIPEALRYGALLWIISLKRRHHAYPGSPTTVIQKILTFLSQPSWTDILTDMDVLPIEIWLLVLCGINYDDPTTSPSPMDMIALRMHQLGWNWREVMMRVCQMPWTRAFDVAVTLLADKVAKIN</sequence>
<dbReference type="AlphaFoldDB" id="A0A9W8NJG1"/>
<proteinExistence type="predicted"/>
<evidence type="ECO:0000313" key="3">
    <source>
        <dbReference type="EMBL" id="KAJ3577964.1"/>
    </source>
</evidence>
<evidence type="ECO:0000256" key="2">
    <source>
        <dbReference type="SAM" id="MobiDB-lite"/>
    </source>
</evidence>
<dbReference type="Pfam" id="PF11951">
    <property type="entry name" value="Fungal_trans_2"/>
    <property type="match status" value="1"/>
</dbReference>
<organism evidence="3 4">
    <name type="scientific">Xylaria arbuscula</name>
    <dbReference type="NCBI Taxonomy" id="114810"/>
    <lineage>
        <taxon>Eukaryota</taxon>
        <taxon>Fungi</taxon>
        <taxon>Dikarya</taxon>
        <taxon>Ascomycota</taxon>
        <taxon>Pezizomycotina</taxon>
        <taxon>Sordariomycetes</taxon>
        <taxon>Xylariomycetidae</taxon>
        <taxon>Xylariales</taxon>
        <taxon>Xylariaceae</taxon>
        <taxon>Xylaria</taxon>
    </lineage>
</organism>
<feature type="region of interest" description="Disordered" evidence="2">
    <location>
        <begin position="57"/>
        <end position="88"/>
    </location>
</feature>
<dbReference type="Proteomes" id="UP001148614">
    <property type="component" value="Unassembled WGS sequence"/>
</dbReference>
<protein>
    <recommendedName>
        <fullName evidence="5">Transcription factor domain-containing protein</fullName>
    </recommendedName>
</protein>